<evidence type="ECO:0000313" key="4">
    <source>
        <dbReference type="EMBL" id="CUO93632.1"/>
    </source>
</evidence>
<protein>
    <recommendedName>
        <fullName evidence="2">Anti-sigma factor antagonist</fullName>
    </recommendedName>
</protein>
<proteinExistence type="inferred from homology"/>
<dbReference type="GO" id="GO:0043856">
    <property type="term" value="F:anti-sigma factor antagonist activity"/>
    <property type="evidence" value="ECO:0007669"/>
    <property type="project" value="InterPro"/>
</dbReference>
<dbReference type="AlphaFoldDB" id="A0A174J1I6"/>
<dbReference type="STRING" id="39482.ERS852491_03771"/>
<dbReference type="CDD" id="cd07043">
    <property type="entry name" value="STAS_anti-anti-sigma_factors"/>
    <property type="match status" value="1"/>
</dbReference>
<dbReference type="EMBL" id="CYZU01000044">
    <property type="protein sequence ID" value="CUO93632.1"/>
    <property type="molecule type" value="Genomic_DNA"/>
</dbReference>
<dbReference type="OrthoDB" id="9796601at2"/>
<evidence type="ECO:0000259" key="3">
    <source>
        <dbReference type="PROSITE" id="PS50801"/>
    </source>
</evidence>
<dbReference type="InterPro" id="IPR003658">
    <property type="entry name" value="Anti-sigma_ant"/>
</dbReference>
<dbReference type="PANTHER" id="PTHR33495">
    <property type="entry name" value="ANTI-SIGMA FACTOR ANTAGONIST TM_1081-RELATED-RELATED"/>
    <property type="match status" value="1"/>
</dbReference>
<dbReference type="PANTHER" id="PTHR33495:SF2">
    <property type="entry name" value="ANTI-SIGMA FACTOR ANTAGONIST TM_1081-RELATED"/>
    <property type="match status" value="1"/>
</dbReference>
<dbReference type="Pfam" id="PF01740">
    <property type="entry name" value="STAS"/>
    <property type="match status" value="1"/>
</dbReference>
<evidence type="ECO:0000256" key="1">
    <source>
        <dbReference type="ARBA" id="ARBA00009013"/>
    </source>
</evidence>
<dbReference type="Proteomes" id="UP000095544">
    <property type="component" value="Unassembled WGS sequence"/>
</dbReference>
<sequence length="104" mass="12069">MKYQVQENCLTIYLPSEVDHHNAEEMRKNADALIERNHIKFVIFDFEMTDFMDSSGIGVIMGRYKIIRLVGGEVWAVHANARIKKILTMSGMTKIMQIYEEDEA</sequence>
<comment type="similarity">
    <text evidence="1 2">Belongs to the anti-sigma-factor antagonist family.</text>
</comment>
<evidence type="ECO:0000313" key="5">
    <source>
        <dbReference type="Proteomes" id="UP000095544"/>
    </source>
</evidence>
<dbReference type="InterPro" id="IPR036513">
    <property type="entry name" value="STAS_dom_sf"/>
</dbReference>
<dbReference type="RefSeq" id="WP_025656554.1">
    <property type="nucleotide sequence ID" value="NZ_BAAACT010000063.1"/>
</dbReference>
<organism evidence="4 5">
    <name type="scientific">Faecalicatena contorta</name>
    <dbReference type="NCBI Taxonomy" id="39482"/>
    <lineage>
        <taxon>Bacteria</taxon>
        <taxon>Bacillati</taxon>
        <taxon>Bacillota</taxon>
        <taxon>Clostridia</taxon>
        <taxon>Lachnospirales</taxon>
        <taxon>Lachnospiraceae</taxon>
        <taxon>Faecalicatena</taxon>
    </lineage>
</organism>
<dbReference type="Gene3D" id="3.30.750.24">
    <property type="entry name" value="STAS domain"/>
    <property type="match status" value="1"/>
</dbReference>
<dbReference type="SUPFAM" id="SSF52091">
    <property type="entry name" value="SpoIIaa-like"/>
    <property type="match status" value="1"/>
</dbReference>
<accession>A0A174J1I6</accession>
<gene>
    <name evidence="4" type="primary">spoIIAA</name>
    <name evidence="4" type="ORF">ERS852491_03771</name>
</gene>
<name>A0A174J1I6_9FIRM</name>
<feature type="domain" description="STAS" evidence="3">
    <location>
        <begin position="1"/>
        <end position="104"/>
    </location>
</feature>
<dbReference type="NCBIfam" id="TIGR00377">
    <property type="entry name" value="ant_ant_sig"/>
    <property type="match status" value="1"/>
</dbReference>
<evidence type="ECO:0000256" key="2">
    <source>
        <dbReference type="RuleBase" id="RU003749"/>
    </source>
</evidence>
<reference evidence="4 5" key="1">
    <citation type="submission" date="2015-09" db="EMBL/GenBank/DDBJ databases">
        <authorList>
            <consortium name="Pathogen Informatics"/>
        </authorList>
    </citation>
    <scope>NUCLEOTIDE SEQUENCE [LARGE SCALE GENOMIC DNA]</scope>
    <source>
        <strain evidence="4 5">2789STDY5834876</strain>
    </source>
</reference>
<dbReference type="InterPro" id="IPR002645">
    <property type="entry name" value="STAS_dom"/>
</dbReference>
<dbReference type="GeneID" id="93335287"/>
<dbReference type="PROSITE" id="PS50801">
    <property type="entry name" value="STAS"/>
    <property type="match status" value="1"/>
</dbReference>